<keyword evidence="2" id="KW-1185">Reference proteome</keyword>
<dbReference type="Proteomes" id="UP000276133">
    <property type="component" value="Unassembled WGS sequence"/>
</dbReference>
<organism evidence="1 2">
    <name type="scientific">Brachionus plicatilis</name>
    <name type="common">Marine rotifer</name>
    <name type="synonym">Brachionus muelleri</name>
    <dbReference type="NCBI Taxonomy" id="10195"/>
    <lineage>
        <taxon>Eukaryota</taxon>
        <taxon>Metazoa</taxon>
        <taxon>Spiralia</taxon>
        <taxon>Gnathifera</taxon>
        <taxon>Rotifera</taxon>
        <taxon>Eurotatoria</taxon>
        <taxon>Monogononta</taxon>
        <taxon>Pseudotrocha</taxon>
        <taxon>Ploima</taxon>
        <taxon>Brachionidae</taxon>
        <taxon>Brachionus</taxon>
    </lineage>
</organism>
<sequence length="84" mass="9843">MYSEPKLQQKNQMLCAAKQIYFQAALSNILKKVANQNSINCDYDFTKSGKCVRNWYQIANKNVLVNHLRQTLIYRTLNTISQRD</sequence>
<accession>A0A3M7RT59</accession>
<name>A0A3M7RT59_BRAPC</name>
<reference evidence="1 2" key="1">
    <citation type="journal article" date="2018" name="Sci. Rep.">
        <title>Genomic signatures of local adaptation to the degree of environmental predictability in rotifers.</title>
        <authorList>
            <person name="Franch-Gras L."/>
            <person name="Hahn C."/>
            <person name="Garcia-Roger E.M."/>
            <person name="Carmona M.J."/>
            <person name="Serra M."/>
            <person name="Gomez A."/>
        </authorList>
    </citation>
    <scope>NUCLEOTIDE SEQUENCE [LARGE SCALE GENOMIC DNA]</scope>
    <source>
        <strain evidence="1">HYR1</strain>
    </source>
</reference>
<evidence type="ECO:0000313" key="2">
    <source>
        <dbReference type="Proteomes" id="UP000276133"/>
    </source>
</evidence>
<proteinExistence type="predicted"/>
<dbReference type="AlphaFoldDB" id="A0A3M7RT59"/>
<dbReference type="EMBL" id="REGN01002683">
    <property type="protein sequence ID" value="RNA26754.1"/>
    <property type="molecule type" value="Genomic_DNA"/>
</dbReference>
<comment type="caution">
    <text evidence="1">The sequence shown here is derived from an EMBL/GenBank/DDBJ whole genome shotgun (WGS) entry which is preliminary data.</text>
</comment>
<protein>
    <submittedName>
        <fullName evidence="1">Uncharacterized protein</fullName>
    </submittedName>
</protein>
<gene>
    <name evidence="1" type="ORF">BpHYR1_051836</name>
</gene>
<evidence type="ECO:0000313" key="1">
    <source>
        <dbReference type="EMBL" id="RNA26754.1"/>
    </source>
</evidence>